<dbReference type="OrthoDB" id="407609at2759"/>
<evidence type="ECO:0000313" key="5">
    <source>
        <dbReference type="Proteomes" id="UP000717585"/>
    </source>
</evidence>
<reference evidence="4" key="1">
    <citation type="submission" date="2021-05" db="EMBL/GenBank/DDBJ databases">
        <title>A free-living protist that lacks canonical eukaryotic 1 DNA replication and segregation systems.</title>
        <authorList>
            <person name="Salas-Leiva D.E."/>
            <person name="Tromer E.C."/>
            <person name="Curtis B.A."/>
            <person name="Jerlstrom-Hultqvist J."/>
            <person name="Kolisko M."/>
            <person name="Yi Z."/>
            <person name="Salas-Leiva J.S."/>
            <person name="Gallot-Lavallee L."/>
            <person name="Kops G.J.P.L."/>
            <person name="Archibald J.M."/>
            <person name="Simpson A.G.B."/>
            <person name="Roger A.J."/>
        </authorList>
    </citation>
    <scope>NUCLEOTIDE SEQUENCE</scope>
    <source>
        <strain evidence="4">BICM</strain>
    </source>
</reference>
<dbReference type="Pfam" id="PF00013">
    <property type="entry name" value="KH_1"/>
    <property type="match status" value="1"/>
</dbReference>
<evidence type="ECO:0000259" key="3">
    <source>
        <dbReference type="SMART" id="SM00322"/>
    </source>
</evidence>
<dbReference type="Pfam" id="PF00149">
    <property type="entry name" value="Metallophos"/>
    <property type="match status" value="1"/>
</dbReference>
<dbReference type="InterPro" id="IPR004087">
    <property type="entry name" value="KH_dom"/>
</dbReference>
<protein>
    <submittedName>
        <fullName evidence="4">Calcineurin-like phosphoesterase</fullName>
    </submittedName>
</protein>
<organism evidence="4 5">
    <name type="scientific">Carpediemonas membranifera</name>
    <dbReference type="NCBI Taxonomy" id="201153"/>
    <lineage>
        <taxon>Eukaryota</taxon>
        <taxon>Metamonada</taxon>
        <taxon>Carpediemonas-like organisms</taxon>
        <taxon>Carpediemonas</taxon>
    </lineage>
</organism>
<dbReference type="InterPro" id="IPR036612">
    <property type="entry name" value="KH_dom_type_1_sf"/>
</dbReference>
<dbReference type="InterPro" id="IPR004843">
    <property type="entry name" value="Calcineurin-like_PHP"/>
</dbReference>
<dbReference type="GO" id="GO:0003723">
    <property type="term" value="F:RNA binding"/>
    <property type="evidence" value="ECO:0007669"/>
    <property type="project" value="UniProtKB-UniRule"/>
</dbReference>
<accession>A0A8J6BB36</accession>
<dbReference type="GO" id="GO:0000398">
    <property type="term" value="P:mRNA splicing, via spliceosome"/>
    <property type="evidence" value="ECO:0007669"/>
    <property type="project" value="TreeGrafter"/>
</dbReference>
<feature type="domain" description="K Homology" evidence="3">
    <location>
        <begin position="605"/>
        <end position="676"/>
    </location>
</feature>
<comment type="caution">
    <text evidence="4">The sequence shown here is derived from an EMBL/GenBank/DDBJ whole genome shotgun (WGS) entry which is preliminary data.</text>
</comment>
<keyword evidence="1" id="KW-0694">RNA-binding</keyword>
<dbReference type="PANTHER" id="PTHR12849:SF0">
    <property type="entry name" value="LARIAT DEBRANCHING ENZYME"/>
    <property type="match status" value="1"/>
</dbReference>
<sequence>MRIAVIGDVHGEYSKAYDHVAKLEKEDGKPIDLVIMCGDLKTMRDEGDLDTLQAPEKYRKTNDFVDYYWGKKTAPYFTICISGNHDSMNHITALPYGGWLAPKMYYLGRSACVTYKGLRIAGLSGIFKPYSIDLPLPGHAPFDESDLISSYHQRTVDMEKLAGLDPVDISLSHDWPARILMTPGADTRKIRSNLVKEDRIGHFGSQFAAQMIKDLSPAYHFSGHLHHEWSVKTGSTQFMALAQADKKNDAEFVKVIDIEPRGGAKDTGLELDGKFVANLTNGHHSEAYVVPTNTFTRKPKADTRAVEYFEEPHTKRVATALGLPLPTHKSKVDAASDKRAKVQESTTKQTTEPLEGLDRCGMLIQLGRGLSARVVAAMAEQFKAKGLAVASFSYDEFCFNPANQNIPSDRRDDTFTRGIIEAAWSADVVLIDHPVPDADRVNAYREIFRSLGTRLIVLRATHPVSLLPAAVFSCTRTEYRSKVLDGLSEPNVARHVASEVAVMDAITALELPIDGHDSAERRAELGKVMEALSTGEEGIGDGPRLAKLLEANADTPAEPADLASLIIARALPDPVVARLVKLRPFAPEAWREHHLWPITANILLRTKIVKMTICPAALRHVVGFNGTTTRRINRRTGCTVTFRQLGRTDSKVVLRIDGTDADKIEDAVTMIERAIHGSKPTDDFTHDVMIVHGLTSTRLGSLRLYTDHQESLAMDALKGVKAILGGATELKAGDLRMRVNNLLFKKSIGFVASSGDFDSEERVKPAAVVLRGSRDYHMTVRFDLQ</sequence>
<dbReference type="InterPro" id="IPR029052">
    <property type="entry name" value="Metallo-depent_PP-like"/>
</dbReference>
<dbReference type="InterPro" id="IPR004088">
    <property type="entry name" value="KH_dom_type_1"/>
</dbReference>
<feature type="compositionally biased region" description="Basic and acidic residues" evidence="2">
    <location>
        <begin position="330"/>
        <end position="342"/>
    </location>
</feature>
<proteinExistence type="predicted"/>
<feature type="region of interest" description="Disordered" evidence="2">
    <location>
        <begin position="328"/>
        <end position="351"/>
    </location>
</feature>
<evidence type="ECO:0000256" key="2">
    <source>
        <dbReference type="SAM" id="MobiDB-lite"/>
    </source>
</evidence>
<dbReference type="Gene3D" id="3.30.1370.10">
    <property type="entry name" value="K Homology domain, type 1"/>
    <property type="match status" value="1"/>
</dbReference>
<dbReference type="SUPFAM" id="SSF56300">
    <property type="entry name" value="Metallo-dependent phosphatases"/>
    <property type="match status" value="1"/>
</dbReference>
<name>A0A8J6BB36_9EUKA</name>
<keyword evidence="5" id="KW-1185">Reference proteome</keyword>
<dbReference type="GO" id="GO:0008419">
    <property type="term" value="F:RNA lariat debranching enzyme activity"/>
    <property type="evidence" value="ECO:0007669"/>
    <property type="project" value="TreeGrafter"/>
</dbReference>
<dbReference type="PROSITE" id="PS50084">
    <property type="entry name" value="KH_TYPE_1"/>
    <property type="match status" value="1"/>
</dbReference>
<dbReference type="SUPFAM" id="SSF54791">
    <property type="entry name" value="Eukaryotic type KH-domain (KH-domain type I)"/>
    <property type="match status" value="1"/>
</dbReference>
<dbReference type="SMART" id="SM00322">
    <property type="entry name" value="KH"/>
    <property type="match status" value="1"/>
</dbReference>
<evidence type="ECO:0000256" key="1">
    <source>
        <dbReference type="PROSITE-ProRule" id="PRU00117"/>
    </source>
</evidence>
<dbReference type="PANTHER" id="PTHR12849">
    <property type="entry name" value="RNA LARIAT DEBRANCHING ENZYME"/>
    <property type="match status" value="1"/>
</dbReference>
<dbReference type="GO" id="GO:0005634">
    <property type="term" value="C:nucleus"/>
    <property type="evidence" value="ECO:0007669"/>
    <property type="project" value="TreeGrafter"/>
</dbReference>
<evidence type="ECO:0000313" key="4">
    <source>
        <dbReference type="EMBL" id="KAG9393657.1"/>
    </source>
</evidence>
<gene>
    <name evidence="4" type="ORF">J8273_4776</name>
</gene>
<dbReference type="Proteomes" id="UP000717585">
    <property type="component" value="Unassembled WGS sequence"/>
</dbReference>
<dbReference type="AlphaFoldDB" id="A0A8J6BB36"/>
<dbReference type="EMBL" id="JAHDYR010000021">
    <property type="protein sequence ID" value="KAG9393657.1"/>
    <property type="molecule type" value="Genomic_DNA"/>
</dbReference>
<dbReference type="Gene3D" id="3.60.21.10">
    <property type="match status" value="1"/>
</dbReference>